<dbReference type="GO" id="GO:0000976">
    <property type="term" value="F:transcription cis-regulatory region binding"/>
    <property type="evidence" value="ECO:0007669"/>
    <property type="project" value="TreeGrafter"/>
</dbReference>
<evidence type="ECO:0000256" key="5">
    <source>
        <dbReference type="SAM" id="MobiDB-lite"/>
    </source>
</evidence>
<dbReference type="Gene3D" id="1.10.357.10">
    <property type="entry name" value="Tetracycline Repressor, domain 2"/>
    <property type="match status" value="1"/>
</dbReference>
<dbReference type="RefSeq" id="WP_127198746.1">
    <property type="nucleotide sequence ID" value="NZ_RZNX01000002.1"/>
</dbReference>
<dbReference type="PROSITE" id="PS50977">
    <property type="entry name" value="HTH_TETR_2"/>
    <property type="match status" value="1"/>
</dbReference>
<dbReference type="InterPro" id="IPR036271">
    <property type="entry name" value="Tet_transcr_reg_TetR-rel_C_sf"/>
</dbReference>
<dbReference type="InterPro" id="IPR001647">
    <property type="entry name" value="HTH_TetR"/>
</dbReference>
<evidence type="ECO:0000256" key="1">
    <source>
        <dbReference type="ARBA" id="ARBA00023015"/>
    </source>
</evidence>
<dbReference type="Pfam" id="PF00440">
    <property type="entry name" value="TetR_N"/>
    <property type="match status" value="1"/>
</dbReference>
<feature type="DNA-binding region" description="H-T-H motif" evidence="4">
    <location>
        <begin position="44"/>
        <end position="63"/>
    </location>
</feature>
<gene>
    <name evidence="7" type="ORF">EJP77_08315</name>
</gene>
<dbReference type="EMBL" id="RZNX01000002">
    <property type="protein sequence ID" value="RUT33632.1"/>
    <property type="molecule type" value="Genomic_DNA"/>
</dbReference>
<dbReference type="PANTHER" id="PTHR30055:SF151">
    <property type="entry name" value="TRANSCRIPTIONAL REGULATORY PROTEIN"/>
    <property type="match status" value="1"/>
</dbReference>
<evidence type="ECO:0000313" key="7">
    <source>
        <dbReference type="EMBL" id="RUT33632.1"/>
    </source>
</evidence>
<comment type="caution">
    <text evidence="7">The sequence shown here is derived from an EMBL/GenBank/DDBJ whole genome shotgun (WGS) entry which is preliminary data.</text>
</comment>
<dbReference type="GO" id="GO:0003700">
    <property type="term" value="F:DNA-binding transcription factor activity"/>
    <property type="evidence" value="ECO:0007669"/>
    <property type="project" value="TreeGrafter"/>
</dbReference>
<evidence type="ECO:0000256" key="2">
    <source>
        <dbReference type="ARBA" id="ARBA00023125"/>
    </source>
</evidence>
<dbReference type="Pfam" id="PF02909">
    <property type="entry name" value="TetR_C_1"/>
    <property type="match status" value="1"/>
</dbReference>
<dbReference type="SUPFAM" id="SSF46689">
    <property type="entry name" value="Homeodomain-like"/>
    <property type="match status" value="1"/>
</dbReference>
<dbReference type="Proteomes" id="UP000272464">
    <property type="component" value="Unassembled WGS sequence"/>
</dbReference>
<dbReference type="GO" id="GO:0045892">
    <property type="term" value="P:negative regulation of DNA-templated transcription"/>
    <property type="evidence" value="ECO:0007669"/>
    <property type="project" value="InterPro"/>
</dbReference>
<keyword evidence="8" id="KW-1185">Reference proteome</keyword>
<feature type="compositionally biased region" description="Basic and acidic residues" evidence="5">
    <location>
        <begin position="1"/>
        <end position="10"/>
    </location>
</feature>
<feature type="domain" description="HTH tetR-type" evidence="6">
    <location>
        <begin position="21"/>
        <end position="81"/>
    </location>
</feature>
<protein>
    <submittedName>
        <fullName evidence="7">TetR family transcriptional regulator</fullName>
    </submittedName>
</protein>
<dbReference type="InterPro" id="IPR004111">
    <property type="entry name" value="Repressor_TetR_C"/>
</dbReference>
<keyword evidence="1" id="KW-0805">Transcription regulation</keyword>
<reference evidence="7 8" key="1">
    <citation type="submission" date="2018-12" db="EMBL/GenBank/DDBJ databases">
        <authorList>
            <person name="Sun L."/>
            <person name="Chen Z."/>
        </authorList>
    </citation>
    <scope>NUCLEOTIDE SEQUENCE [LARGE SCALE GENOMIC DNA]</scope>
    <source>
        <strain evidence="7 8">3-5-3</strain>
    </source>
</reference>
<organism evidence="7 8">
    <name type="scientific">Paenibacillus zeisoli</name>
    <dbReference type="NCBI Taxonomy" id="2496267"/>
    <lineage>
        <taxon>Bacteria</taxon>
        <taxon>Bacillati</taxon>
        <taxon>Bacillota</taxon>
        <taxon>Bacilli</taxon>
        <taxon>Bacillales</taxon>
        <taxon>Paenibacillaceae</taxon>
        <taxon>Paenibacillus</taxon>
    </lineage>
</organism>
<dbReference type="PANTHER" id="PTHR30055">
    <property type="entry name" value="HTH-TYPE TRANSCRIPTIONAL REGULATOR RUTR"/>
    <property type="match status" value="1"/>
</dbReference>
<evidence type="ECO:0000256" key="4">
    <source>
        <dbReference type="PROSITE-ProRule" id="PRU00335"/>
    </source>
</evidence>
<dbReference type="InterPro" id="IPR050109">
    <property type="entry name" value="HTH-type_TetR-like_transc_reg"/>
</dbReference>
<dbReference type="SUPFAM" id="SSF48498">
    <property type="entry name" value="Tetracyclin repressor-like, C-terminal domain"/>
    <property type="match status" value="1"/>
</dbReference>
<evidence type="ECO:0000256" key="3">
    <source>
        <dbReference type="ARBA" id="ARBA00023163"/>
    </source>
</evidence>
<accession>A0A433XHU8</accession>
<keyword evidence="3" id="KW-0804">Transcription</keyword>
<dbReference type="OrthoDB" id="2570341at2"/>
<dbReference type="InterPro" id="IPR009057">
    <property type="entry name" value="Homeodomain-like_sf"/>
</dbReference>
<sequence>MKSNKSDDTSKSTPSRKSSVRLSREAVVELALRIADTEGMSAVSFRRLAQDFKVTPMAVYRHVSNKEDLLEAMTERMLDSFVTSAVQAADWREQVRGFLYALRQVLIIHPSGRSLLSRRSLPLANRLTLFETSLGILRRAGFAPEQAFFIFEHLLSQVVSLVITGDGYVQGSEEERKVWGAKLLAFYGGLPQEKYPRVVEAAPSIAACVDTDLHFKFGVDLLLAGLEAMSASLRSTN</sequence>
<evidence type="ECO:0000259" key="6">
    <source>
        <dbReference type="PROSITE" id="PS50977"/>
    </source>
</evidence>
<proteinExistence type="predicted"/>
<name>A0A433XHU8_9BACL</name>
<feature type="region of interest" description="Disordered" evidence="5">
    <location>
        <begin position="1"/>
        <end position="20"/>
    </location>
</feature>
<dbReference type="AlphaFoldDB" id="A0A433XHU8"/>
<keyword evidence="2 4" id="KW-0238">DNA-binding</keyword>
<evidence type="ECO:0000313" key="8">
    <source>
        <dbReference type="Proteomes" id="UP000272464"/>
    </source>
</evidence>